<feature type="transmembrane region" description="Helical" evidence="1">
    <location>
        <begin position="178"/>
        <end position="195"/>
    </location>
</feature>
<feature type="transmembrane region" description="Helical" evidence="1">
    <location>
        <begin position="202"/>
        <end position="224"/>
    </location>
</feature>
<gene>
    <name evidence="2" type="ORF">DRW48_08190</name>
</gene>
<feature type="transmembrane region" description="Helical" evidence="1">
    <location>
        <begin position="151"/>
        <end position="172"/>
    </location>
</feature>
<evidence type="ECO:0000256" key="1">
    <source>
        <dbReference type="SAM" id="Phobius"/>
    </source>
</evidence>
<keyword evidence="1" id="KW-0472">Membrane</keyword>
<feature type="transmembrane region" description="Helical" evidence="1">
    <location>
        <begin position="51"/>
        <end position="73"/>
    </location>
</feature>
<keyword evidence="1" id="KW-0812">Transmembrane</keyword>
<dbReference type="AlphaFoldDB" id="A0A344PJW6"/>
<evidence type="ECO:0000313" key="3">
    <source>
        <dbReference type="Proteomes" id="UP000252023"/>
    </source>
</evidence>
<name>A0A344PJW6_9RHOB</name>
<sequence>MLVVASVIFLASSIGFAVAPALSFQRFSVMLPDLLGEAAGPAPGMARPTGIALKILLAGVWLAVGLHALRCLLAEISRRTGPRTHAMPLRENRLSVHLPFVIALLAGAAWPWVAEQEGRIAGLILSGVMVAASLWHSLSRRHSAHHVTLRGGADVFAGWAMVGLYAGFAAILVSDLGMSAGLAAIVSVLLMMASAAEVQLRLGGSVGFSFAVIWALIGTAANAMQTELTVATAAIIAIAALVAVLVRVMS</sequence>
<evidence type="ECO:0000313" key="2">
    <source>
        <dbReference type="EMBL" id="AXC49671.1"/>
    </source>
</evidence>
<reference evidence="3" key="1">
    <citation type="submission" date="2018-07" db="EMBL/GenBank/DDBJ databases">
        <title>Genome sequencing of Paracoccus sp. SC2-6.</title>
        <authorList>
            <person name="Heo J."/>
            <person name="Kim S.-J."/>
            <person name="Kwon S.-W."/>
        </authorList>
    </citation>
    <scope>NUCLEOTIDE SEQUENCE [LARGE SCALE GENOMIC DNA]</scope>
    <source>
        <strain evidence="3">SC2-6</strain>
    </source>
</reference>
<dbReference type="OrthoDB" id="7771791at2"/>
<feature type="transmembrane region" description="Helical" evidence="1">
    <location>
        <begin position="230"/>
        <end position="249"/>
    </location>
</feature>
<dbReference type="KEGG" id="pars:DRW48_08190"/>
<protein>
    <submittedName>
        <fullName evidence="2">Uncharacterized protein</fullName>
    </submittedName>
</protein>
<dbReference type="EMBL" id="CP030918">
    <property type="protein sequence ID" value="AXC49671.1"/>
    <property type="molecule type" value="Genomic_DNA"/>
</dbReference>
<feature type="transmembrane region" description="Helical" evidence="1">
    <location>
        <begin position="120"/>
        <end position="139"/>
    </location>
</feature>
<keyword evidence="3" id="KW-1185">Reference proteome</keyword>
<feature type="transmembrane region" description="Helical" evidence="1">
    <location>
        <begin position="94"/>
        <end position="114"/>
    </location>
</feature>
<dbReference type="RefSeq" id="WP_114075986.1">
    <property type="nucleotide sequence ID" value="NZ_CP030918.1"/>
</dbReference>
<accession>A0A344PJW6</accession>
<proteinExistence type="predicted"/>
<dbReference type="Proteomes" id="UP000252023">
    <property type="component" value="Chromosome"/>
</dbReference>
<keyword evidence="1" id="KW-1133">Transmembrane helix</keyword>
<organism evidence="2 3">
    <name type="scientific">Paracoccus suum</name>
    <dbReference type="NCBI Taxonomy" id="2259340"/>
    <lineage>
        <taxon>Bacteria</taxon>
        <taxon>Pseudomonadati</taxon>
        <taxon>Pseudomonadota</taxon>
        <taxon>Alphaproteobacteria</taxon>
        <taxon>Rhodobacterales</taxon>
        <taxon>Paracoccaceae</taxon>
        <taxon>Paracoccus</taxon>
    </lineage>
</organism>